<keyword evidence="9" id="KW-0963">Cytoplasm</keyword>
<dbReference type="Pfam" id="PF00800">
    <property type="entry name" value="PDT"/>
    <property type="match status" value="1"/>
</dbReference>
<evidence type="ECO:0000256" key="18">
    <source>
        <dbReference type="ARBA" id="ARBA00047848"/>
    </source>
</evidence>
<dbReference type="PANTHER" id="PTHR21022:SF19">
    <property type="entry name" value="PREPHENATE DEHYDRATASE-RELATED"/>
    <property type="match status" value="1"/>
</dbReference>
<evidence type="ECO:0000256" key="4">
    <source>
        <dbReference type="ARBA" id="ARBA00004741"/>
    </source>
</evidence>
<comment type="subcellular location">
    <subcellularLocation>
        <location evidence="3">Cytoplasm</location>
    </subcellularLocation>
</comment>
<comment type="catalytic activity">
    <reaction evidence="1">
        <text>chorismate = prephenate</text>
        <dbReference type="Rhea" id="RHEA:13897"/>
        <dbReference type="ChEBI" id="CHEBI:29748"/>
        <dbReference type="ChEBI" id="CHEBI:29934"/>
        <dbReference type="EC" id="5.4.99.5"/>
    </reaction>
</comment>
<comment type="pathway">
    <text evidence="4">Amino-acid biosynthesis; L-phenylalanine biosynthesis; phenylpyruvate from prephenate: step 1/1.</text>
</comment>
<dbReference type="GO" id="GO:0046417">
    <property type="term" value="P:chorismate metabolic process"/>
    <property type="evidence" value="ECO:0007669"/>
    <property type="project" value="InterPro"/>
</dbReference>
<evidence type="ECO:0000256" key="17">
    <source>
        <dbReference type="ARBA" id="ARBA00031520"/>
    </source>
</evidence>
<dbReference type="NCBIfam" id="NF008865">
    <property type="entry name" value="PRK11898.1"/>
    <property type="match status" value="1"/>
</dbReference>
<evidence type="ECO:0000259" key="20">
    <source>
        <dbReference type="PROSITE" id="PS51168"/>
    </source>
</evidence>
<dbReference type="PROSITE" id="PS51171">
    <property type="entry name" value="PREPHENATE_DEHYDR_3"/>
    <property type="match status" value="1"/>
</dbReference>
<evidence type="ECO:0000256" key="6">
    <source>
        <dbReference type="ARBA" id="ARBA00013147"/>
    </source>
</evidence>
<evidence type="ECO:0000256" key="3">
    <source>
        <dbReference type="ARBA" id="ARBA00004496"/>
    </source>
</evidence>
<dbReference type="EC" id="4.2.1.51" evidence="6"/>
<reference evidence="23 24" key="1">
    <citation type="submission" date="2009-02" db="EMBL/GenBank/DDBJ databases">
        <authorList>
            <person name="Fulton L."/>
            <person name="Clifton S."/>
            <person name="Fulton B."/>
            <person name="Xu J."/>
            <person name="Minx P."/>
            <person name="Pepin K.H."/>
            <person name="Johnson M."/>
            <person name="Bhonagiri V."/>
            <person name="Nash W.E."/>
            <person name="Mardis E.R."/>
            <person name="Wilson R.K."/>
        </authorList>
    </citation>
    <scope>NUCLEOTIDE SEQUENCE [LARGE SCALE GENOMIC DNA]</scope>
    <source>
        <strain evidence="23 24">DSM 16841</strain>
    </source>
</reference>
<dbReference type="GO" id="GO:0004106">
    <property type="term" value="F:chorismate mutase activity"/>
    <property type="evidence" value="ECO:0007669"/>
    <property type="project" value="UniProtKB-EC"/>
</dbReference>
<evidence type="ECO:0000256" key="15">
    <source>
        <dbReference type="ARBA" id="ARBA00023268"/>
    </source>
</evidence>
<evidence type="ECO:0000313" key="24">
    <source>
        <dbReference type="Proteomes" id="UP000003561"/>
    </source>
</evidence>
<dbReference type="eggNOG" id="COG1605">
    <property type="taxonomic scope" value="Bacteria"/>
</dbReference>
<comment type="caution">
    <text evidence="23">The sequence shown here is derived from an EMBL/GenBank/DDBJ whole genome shotgun (WGS) entry which is preliminary data.</text>
</comment>
<dbReference type="Pfam" id="PF01817">
    <property type="entry name" value="CM_2"/>
    <property type="match status" value="1"/>
</dbReference>
<gene>
    <name evidence="23" type="ORF">ROSEINA2194_00999</name>
</gene>
<dbReference type="UniPathway" id="UPA00120">
    <property type="reaction ID" value="UER00203"/>
</dbReference>
<dbReference type="Proteomes" id="UP000003561">
    <property type="component" value="Unassembled WGS sequence"/>
</dbReference>
<feature type="domain" description="Chorismate mutase" evidence="20">
    <location>
        <begin position="5"/>
        <end position="95"/>
    </location>
</feature>
<dbReference type="InterPro" id="IPR002701">
    <property type="entry name" value="CM_II_prokaryot"/>
</dbReference>
<dbReference type="GO" id="GO:0005737">
    <property type="term" value="C:cytoplasm"/>
    <property type="evidence" value="ECO:0007669"/>
    <property type="project" value="UniProtKB-SubCell"/>
</dbReference>
<evidence type="ECO:0000256" key="1">
    <source>
        <dbReference type="ARBA" id="ARBA00000824"/>
    </source>
</evidence>
<protein>
    <recommendedName>
        <fullName evidence="7">Bifunctional chorismate mutase/prephenate dehydratase</fullName>
        <ecNumber evidence="6">4.2.1.51</ecNumber>
    </recommendedName>
    <alternativeName>
        <fullName evidence="17">Chorismate mutase-prephenate dehydratase</fullName>
    </alternativeName>
    <alternativeName>
        <fullName evidence="8">Prephenate dehydratase</fullName>
    </alternativeName>
    <alternativeName>
        <fullName evidence="16">p-protein</fullName>
    </alternativeName>
</protein>
<evidence type="ECO:0000256" key="5">
    <source>
        <dbReference type="ARBA" id="ARBA00004817"/>
    </source>
</evidence>
<keyword evidence="10" id="KW-0028">Amino-acid biosynthesis</keyword>
<evidence type="ECO:0000256" key="16">
    <source>
        <dbReference type="ARBA" id="ARBA00031175"/>
    </source>
</evidence>
<dbReference type="PANTHER" id="PTHR21022">
    <property type="entry name" value="PREPHENATE DEHYDRATASE P PROTEIN"/>
    <property type="match status" value="1"/>
</dbReference>
<dbReference type="Gene3D" id="3.30.70.260">
    <property type="match status" value="1"/>
</dbReference>
<evidence type="ECO:0000256" key="11">
    <source>
        <dbReference type="ARBA" id="ARBA00023141"/>
    </source>
</evidence>
<keyword evidence="15" id="KW-0511">Multifunctional enzyme</keyword>
<dbReference type="InterPro" id="IPR045865">
    <property type="entry name" value="ACT-like_dom_sf"/>
</dbReference>
<comment type="function">
    <text evidence="2">Catalyzes the Claisen rearrangement of chorismate to prephenate and the decarboxylation/dehydration of prephenate to phenylpyruvate.</text>
</comment>
<dbReference type="EMBL" id="ACFY01000040">
    <property type="protein sequence ID" value="EEG95217.1"/>
    <property type="molecule type" value="Genomic_DNA"/>
</dbReference>
<feature type="site" description="Essential for prephenate dehydratase activity" evidence="19">
    <location>
        <position position="288"/>
    </location>
</feature>
<dbReference type="GO" id="GO:0004664">
    <property type="term" value="F:prephenate dehydratase activity"/>
    <property type="evidence" value="ECO:0007669"/>
    <property type="project" value="UniProtKB-EC"/>
</dbReference>
<keyword evidence="14 23" id="KW-0456">Lyase</keyword>
<evidence type="ECO:0000256" key="9">
    <source>
        <dbReference type="ARBA" id="ARBA00022490"/>
    </source>
</evidence>
<keyword evidence="12" id="KW-0584">Phenylalanine biosynthesis</keyword>
<accession>C0FQJ5</accession>
<evidence type="ECO:0000256" key="19">
    <source>
        <dbReference type="PIRSR" id="PIRSR001500-2"/>
    </source>
</evidence>
<feature type="domain" description="ACT" evidence="22">
    <location>
        <begin position="307"/>
        <end position="384"/>
    </location>
</feature>
<evidence type="ECO:0000256" key="14">
    <source>
        <dbReference type="ARBA" id="ARBA00023239"/>
    </source>
</evidence>
<evidence type="ECO:0000256" key="8">
    <source>
        <dbReference type="ARBA" id="ARBA00021872"/>
    </source>
</evidence>
<dbReference type="CDD" id="cd04905">
    <property type="entry name" value="ACT_CM-PDT"/>
    <property type="match status" value="1"/>
</dbReference>
<dbReference type="PROSITE" id="PS51168">
    <property type="entry name" value="CHORISMATE_MUT_2"/>
    <property type="match status" value="1"/>
</dbReference>
<evidence type="ECO:0000256" key="10">
    <source>
        <dbReference type="ARBA" id="ARBA00022605"/>
    </source>
</evidence>
<evidence type="ECO:0000256" key="7">
    <source>
        <dbReference type="ARBA" id="ARBA00014401"/>
    </source>
</evidence>
<dbReference type="GO" id="GO:0009094">
    <property type="term" value="P:L-phenylalanine biosynthetic process"/>
    <property type="evidence" value="ECO:0007669"/>
    <property type="project" value="UniProtKB-UniPathway"/>
</dbReference>
<dbReference type="InterPro" id="IPR036263">
    <property type="entry name" value="Chorismate_II_sf"/>
</dbReference>
<proteinExistence type="predicted"/>
<comment type="catalytic activity">
    <reaction evidence="18">
        <text>prephenate + H(+) = 3-phenylpyruvate + CO2 + H2O</text>
        <dbReference type="Rhea" id="RHEA:21648"/>
        <dbReference type="ChEBI" id="CHEBI:15377"/>
        <dbReference type="ChEBI" id="CHEBI:15378"/>
        <dbReference type="ChEBI" id="CHEBI:16526"/>
        <dbReference type="ChEBI" id="CHEBI:18005"/>
        <dbReference type="ChEBI" id="CHEBI:29934"/>
        <dbReference type="EC" id="4.2.1.51"/>
    </reaction>
</comment>
<dbReference type="SUPFAM" id="SSF53850">
    <property type="entry name" value="Periplasmic binding protein-like II"/>
    <property type="match status" value="1"/>
</dbReference>
<evidence type="ECO:0000256" key="12">
    <source>
        <dbReference type="ARBA" id="ARBA00023222"/>
    </source>
</evidence>
<dbReference type="PROSITE" id="PS51671">
    <property type="entry name" value="ACT"/>
    <property type="match status" value="1"/>
</dbReference>
<dbReference type="UniPathway" id="UPA00121">
    <property type="reaction ID" value="UER00345"/>
</dbReference>
<evidence type="ECO:0000256" key="2">
    <source>
        <dbReference type="ARBA" id="ARBA00002364"/>
    </source>
</evidence>
<evidence type="ECO:0000313" key="23">
    <source>
        <dbReference type="EMBL" id="EEG95217.1"/>
    </source>
</evidence>
<sequence>MERLGFFMRDLLELRDEIDQIDSQIVDLYERRMAISEEVAEYKIAVGKKVFDKQREVSKLETLSRKGTTPFLKHGIRELFEQIMSMSRKRQYQLLTEHGQTEKTDFKEVDHLNYKNAKIVFQGTEGAYSQLALNEYFGENADSYHVDTWRDAMEAIQNGEADYAVFPIENSSAGIVSENYDLMVEYNNYIVGEQIIRIDHALLGLPEADMDDITDIYSHPQALMQCSKYLESHRDWEKHSLKNTAMSAQKIKEDGKKNKAAIASTLTADIYGLKVLDEAIQNNKKNYTKFIIVANKKIFESRANKISISFEVPHESGSLYHKLSHFIYNGINMNKIESRPVQGKAWEYRFFVDIEGNLNDAAVQNALRGLTEETIRLKILGNYVSAEGNE</sequence>
<dbReference type="AlphaFoldDB" id="C0FQJ5"/>
<dbReference type="Gene3D" id="3.40.190.10">
    <property type="entry name" value="Periplasmic binding protein-like II"/>
    <property type="match status" value="2"/>
</dbReference>
<keyword evidence="13" id="KW-0413">Isomerase</keyword>
<feature type="domain" description="Prephenate dehydratase" evidence="21">
    <location>
        <begin position="118"/>
        <end position="295"/>
    </location>
</feature>
<dbReference type="SUPFAM" id="SSF48600">
    <property type="entry name" value="Chorismate mutase II"/>
    <property type="match status" value="1"/>
</dbReference>
<dbReference type="SUPFAM" id="SSF55021">
    <property type="entry name" value="ACT-like"/>
    <property type="match status" value="1"/>
</dbReference>
<evidence type="ECO:0000259" key="22">
    <source>
        <dbReference type="PROSITE" id="PS51671"/>
    </source>
</evidence>
<dbReference type="InterPro" id="IPR001086">
    <property type="entry name" value="Preph_deHydtase"/>
</dbReference>
<dbReference type="eggNOG" id="COG0077">
    <property type="taxonomic scope" value="Bacteria"/>
</dbReference>
<keyword evidence="11" id="KW-0057">Aromatic amino acid biosynthesis</keyword>
<dbReference type="CDD" id="cd13631">
    <property type="entry name" value="PBP2_Ct-PDT_like"/>
    <property type="match status" value="1"/>
</dbReference>
<dbReference type="PIRSF" id="PIRSF001500">
    <property type="entry name" value="Chor_mut_pdt_Ppr"/>
    <property type="match status" value="1"/>
</dbReference>
<dbReference type="InterPro" id="IPR036979">
    <property type="entry name" value="CM_dom_sf"/>
</dbReference>
<dbReference type="InterPro" id="IPR002912">
    <property type="entry name" value="ACT_dom"/>
</dbReference>
<dbReference type="Gene3D" id="1.20.59.10">
    <property type="entry name" value="Chorismate mutase"/>
    <property type="match status" value="1"/>
</dbReference>
<reference evidence="23 24" key="2">
    <citation type="submission" date="2009-03" db="EMBL/GenBank/DDBJ databases">
        <title>Draft genome sequence of Roseburia inulinivorans (DSM 16841).</title>
        <authorList>
            <person name="Sudarsanam P."/>
            <person name="Ley R."/>
            <person name="Guruge J."/>
            <person name="Turnbaugh P.J."/>
            <person name="Mahowald M."/>
            <person name="Liep D."/>
            <person name="Gordon J."/>
        </authorList>
    </citation>
    <scope>NUCLEOTIDE SEQUENCE [LARGE SCALE GENOMIC DNA]</scope>
    <source>
        <strain evidence="23 24">DSM 16841</strain>
    </source>
</reference>
<dbReference type="InterPro" id="IPR008242">
    <property type="entry name" value="Chor_mutase/pphenate_deHydtase"/>
</dbReference>
<dbReference type="SMART" id="SM00830">
    <property type="entry name" value="CM_2"/>
    <property type="match status" value="1"/>
</dbReference>
<evidence type="ECO:0000259" key="21">
    <source>
        <dbReference type="PROSITE" id="PS51171"/>
    </source>
</evidence>
<evidence type="ECO:0000256" key="13">
    <source>
        <dbReference type="ARBA" id="ARBA00023235"/>
    </source>
</evidence>
<comment type="pathway">
    <text evidence="5">Metabolic intermediate biosynthesis; prephenate biosynthesis; prephenate from chorismate: step 1/1.</text>
</comment>
<organism evidence="23 24">
    <name type="scientific">Roseburia inulinivorans DSM 16841</name>
    <dbReference type="NCBI Taxonomy" id="622312"/>
    <lineage>
        <taxon>Bacteria</taxon>
        <taxon>Bacillati</taxon>
        <taxon>Bacillota</taxon>
        <taxon>Clostridia</taxon>
        <taxon>Lachnospirales</taxon>
        <taxon>Lachnospiraceae</taxon>
        <taxon>Roseburia</taxon>
    </lineage>
</organism>
<name>C0FQJ5_9FIRM</name>